<dbReference type="Proteomes" id="UP000001929">
    <property type="component" value="Chromosome"/>
</dbReference>
<feature type="transmembrane region" description="Helical" evidence="7">
    <location>
        <begin position="187"/>
        <end position="209"/>
    </location>
</feature>
<evidence type="ECO:0000256" key="4">
    <source>
        <dbReference type="ARBA" id="ARBA00022692"/>
    </source>
</evidence>
<keyword evidence="6 7" id="KW-0472">Membrane</keyword>
<dbReference type="InterPro" id="IPR000515">
    <property type="entry name" value="MetI-like"/>
</dbReference>
<feature type="transmembrane region" description="Helical" evidence="7">
    <location>
        <begin position="406"/>
        <end position="427"/>
    </location>
</feature>
<dbReference type="CDD" id="cd06261">
    <property type="entry name" value="TM_PBP2"/>
    <property type="match status" value="2"/>
</dbReference>
<keyword evidence="3" id="KW-1003">Cell membrane</keyword>
<proteinExistence type="inferred from homology"/>
<feature type="domain" description="ABC transmembrane type-1" evidence="8">
    <location>
        <begin position="332"/>
        <end position="538"/>
    </location>
</feature>
<dbReference type="KEGG" id="rru:Rru_A0768"/>
<dbReference type="RefSeq" id="WP_011388526.1">
    <property type="nucleotide sequence ID" value="NC_007643.1"/>
</dbReference>
<feature type="transmembrane region" description="Helical" evidence="7">
    <location>
        <begin position="285"/>
        <end position="311"/>
    </location>
</feature>
<keyword evidence="2 7" id="KW-0813">Transport</keyword>
<name>Q2RWC3_RHORT</name>
<dbReference type="InterPro" id="IPR035906">
    <property type="entry name" value="MetI-like_sf"/>
</dbReference>
<dbReference type="Gene3D" id="1.10.3720.10">
    <property type="entry name" value="MetI-like"/>
    <property type="match status" value="2"/>
</dbReference>
<organism evidence="9 10">
    <name type="scientific">Rhodospirillum rubrum (strain ATCC 11170 / ATH 1.1.1 / DSM 467 / LMG 4362 / NCIMB 8255 / S1)</name>
    <dbReference type="NCBI Taxonomy" id="269796"/>
    <lineage>
        <taxon>Bacteria</taxon>
        <taxon>Pseudomonadati</taxon>
        <taxon>Pseudomonadota</taxon>
        <taxon>Alphaproteobacteria</taxon>
        <taxon>Rhodospirillales</taxon>
        <taxon>Rhodospirillaceae</taxon>
        <taxon>Rhodospirillum</taxon>
    </lineage>
</organism>
<dbReference type="PANTHER" id="PTHR30183">
    <property type="entry name" value="MOLYBDENUM TRANSPORT SYSTEM PERMEASE PROTEIN MODB"/>
    <property type="match status" value="1"/>
</dbReference>
<feature type="transmembrane region" description="Helical" evidence="7">
    <location>
        <begin position="54"/>
        <end position="82"/>
    </location>
</feature>
<sequence>MIRLRSVASPWTLGSALIASIVAVAPLSVLVLALTPEGEAIWGHLASTVLPGYLINTALLLLGVGLGTLVIGTGCAWLVTLYRFPGRRLFEWALLLPLAVPAFILGFTYTELLDYAGPVQATLRALAGWSSPRDYWFPEVRSLGGAILLMSLVLYPYVYLLARAAFLEQSLCTLEVSRTLGCTPLAAFFRVALPLARPSLVVGVALALMEALNDYGTVKLFNVHTLTSGLYNVWLIMGNRQGAAQIACVLLTFVVALIIAERLARAKRAYHGAGGRSRPIEGRPLNGLAGGAALIACALPVVLGFGVPAAVLLRNTLVRLPEAIDGPLLGYARASLTLSTLAAAIALALGLFLAYAGRLDPSPLTRWLGRLSGLGYALPGTVLAIGLLVPFGAFDNALDGWMRAHFGLSTGLLLSGSLFALVFAYVVRFLALSFGAAESGLARVRPSLDSAARSLGCRPAQVLARVHLPLIKGSLLTAALLVFVDSMKELPASLLLRPFNVETLATHVFQFASSEQIERAAPGALAIVVTGLIPVIVLSRAIAQARSWRGTPGETPSQ</sequence>
<dbReference type="PANTHER" id="PTHR30183:SF2">
    <property type="entry name" value="IRON UTILIZATION PROTEIN"/>
    <property type="match status" value="1"/>
</dbReference>
<keyword evidence="4 7" id="KW-0812">Transmembrane</keyword>
<feature type="transmembrane region" description="Helical" evidence="7">
    <location>
        <begin position="376"/>
        <end position="394"/>
    </location>
</feature>
<protein>
    <submittedName>
        <fullName evidence="9">Binding-protein-dependent transport systems inner membrane component</fullName>
    </submittedName>
</protein>
<feature type="transmembrane region" description="Helical" evidence="7">
    <location>
        <begin position="12"/>
        <end position="34"/>
    </location>
</feature>
<evidence type="ECO:0000313" key="9">
    <source>
        <dbReference type="EMBL" id="ABC21572.1"/>
    </source>
</evidence>
<dbReference type="Pfam" id="PF00528">
    <property type="entry name" value="BPD_transp_1"/>
    <property type="match status" value="2"/>
</dbReference>
<dbReference type="PhylomeDB" id="Q2RWC3"/>
<feature type="transmembrane region" description="Helical" evidence="7">
    <location>
        <begin position="331"/>
        <end position="355"/>
    </location>
</feature>
<dbReference type="HOGENOM" id="CLU_021838_0_2_5"/>
<evidence type="ECO:0000313" key="10">
    <source>
        <dbReference type="Proteomes" id="UP000001929"/>
    </source>
</evidence>
<dbReference type="EMBL" id="CP000230">
    <property type="protein sequence ID" value="ABC21572.1"/>
    <property type="molecule type" value="Genomic_DNA"/>
</dbReference>
<dbReference type="AlphaFoldDB" id="Q2RWC3"/>
<feature type="transmembrane region" description="Helical" evidence="7">
    <location>
        <begin position="243"/>
        <end position="264"/>
    </location>
</feature>
<evidence type="ECO:0000259" key="8">
    <source>
        <dbReference type="PROSITE" id="PS50928"/>
    </source>
</evidence>
<dbReference type="STRING" id="269796.Rru_A0768"/>
<comment type="subcellular location">
    <subcellularLocation>
        <location evidence="1 7">Cell membrane</location>
        <topology evidence="1 7">Multi-pass membrane protein</topology>
    </subcellularLocation>
</comment>
<feature type="transmembrane region" description="Helical" evidence="7">
    <location>
        <begin position="143"/>
        <end position="166"/>
    </location>
</feature>
<evidence type="ECO:0000256" key="1">
    <source>
        <dbReference type="ARBA" id="ARBA00004651"/>
    </source>
</evidence>
<dbReference type="GO" id="GO:0055085">
    <property type="term" value="P:transmembrane transport"/>
    <property type="evidence" value="ECO:0007669"/>
    <property type="project" value="InterPro"/>
</dbReference>
<feature type="transmembrane region" description="Helical" evidence="7">
    <location>
        <begin position="520"/>
        <end position="539"/>
    </location>
</feature>
<dbReference type="FunFam" id="1.10.3720.10:FF:000088">
    <property type="entry name" value="Iron(III) ABC transporter, permease protein"/>
    <property type="match status" value="1"/>
</dbReference>
<feature type="transmembrane region" description="Helical" evidence="7">
    <location>
        <begin position="89"/>
        <end position="109"/>
    </location>
</feature>
<reference evidence="9 10" key="1">
    <citation type="journal article" date="2011" name="Stand. Genomic Sci.">
        <title>Complete genome sequence of Rhodospirillum rubrum type strain (S1).</title>
        <authorList>
            <person name="Munk A.C."/>
            <person name="Copeland A."/>
            <person name="Lucas S."/>
            <person name="Lapidus A."/>
            <person name="Del Rio T.G."/>
            <person name="Barry K."/>
            <person name="Detter J.C."/>
            <person name="Hammon N."/>
            <person name="Israni S."/>
            <person name="Pitluck S."/>
            <person name="Brettin T."/>
            <person name="Bruce D."/>
            <person name="Han C."/>
            <person name="Tapia R."/>
            <person name="Gilna P."/>
            <person name="Schmutz J."/>
            <person name="Larimer F."/>
            <person name="Land M."/>
            <person name="Kyrpides N.C."/>
            <person name="Mavromatis K."/>
            <person name="Richardson P."/>
            <person name="Rohde M."/>
            <person name="Goker M."/>
            <person name="Klenk H.P."/>
            <person name="Zhang Y."/>
            <person name="Roberts G.P."/>
            <person name="Reslewic S."/>
            <person name="Schwartz D.C."/>
        </authorList>
    </citation>
    <scope>NUCLEOTIDE SEQUENCE [LARGE SCALE GENOMIC DNA]</scope>
    <source>
        <strain evidence="10">ATCC 11170 / ATH 1.1.1 / DSM 467 / LMG 4362 / NCIMB 8255 / S1</strain>
    </source>
</reference>
<gene>
    <name evidence="9" type="ordered locus">Rru_A0768</name>
</gene>
<evidence type="ECO:0000256" key="2">
    <source>
        <dbReference type="ARBA" id="ARBA00022448"/>
    </source>
</evidence>
<keyword evidence="5 7" id="KW-1133">Transmembrane helix</keyword>
<evidence type="ECO:0000256" key="7">
    <source>
        <dbReference type="RuleBase" id="RU363032"/>
    </source>
</evidence>
<feature type="domain" description="ABC transmembrane type-1" evidence="8">
    <location>
        <begin position="54"/>
        <end position="259"/>
    </location>
</feature>
<feature type="transmembrane region" description="Helical" evidence="7">
    <location>
        <begin position="462"/>
        <end position="484"/>
    </location>
</feature>
<dbReference type="EnsemblBacteria" id="ABC21572">
    <property type="protein sequence ID" value="ABC21572"/>
    <property type="gene ID" value="Rru_A0768"/>
</dbReference>
<dbReference type="SUPFAM" id="SSF161098">
    <property type="entry name" value="MetI-like"/>
    <property type="match status" value="2"/>
</dbReference>
<accession>Q2RWC3</accession>
<dbReference type="PATRIC" id="fig|269796.9.peg.821"/>
<evidence type="ECO:0000256" key="3">
    <source>
        <dbReference type="ARBA" id="ARBA00022475"/>
    </source>
</evidence>
<dbReference type="eggNOG" id="COG1178">
    <property type="taxonomic scope" value="Bacteria"/>
</dbReference>
<dbReference type="GO" id="GO:0005886">
    <property type="term" value="C:plasma membrane"/>
    <property type="evidence" value="ECO:0007669"/>
    <property type="project" value="UniProtKB-SubCell"/>
</dbReference>
<comment type="similarity">
    <text evidence="7">Belongs to the binding-protein-dependent transport system permease family.</text>
</comment>
<evidence type="ECO:0000256" key="5">
    <source>
        <dbReference type="ARBA" id="ARBA00022989"/>
    </source>
</evidence>
<dbReference type="PROSITE" id="PS50928">
    <property type="entry name" value="ABC_TM1"/>
    <property type="match status" value="2"/>
</dbReference>
<evidence type="ECO:0000256" key="6">
    <source>
        <dbReference type="ARBA" id="ARBA00023136"/>
    </source>
</evidence>
<keyword evidence="10" id="KW-1185">Reference proteome</keyword>